<proteinExistence type="predicted"/>
<reference evidence="1 2" key="1">
    <citation type="journal article" date="2014" name="PLoS ONE">
        <title>Global Analysis of Gene Expression Profiles in Physic Nut (Jatropha curcas L.) Seedlings Exposed to Salt Stress.</title>
        <authorList>
            <person name="Zhang L."/>
            <person name="Zhang C."/>
            <person name="Wu P."/>
            <person name="Chen Y."/>
            <person name="Li M."/>
            <person name="Jiang H."/>
            <person name="Wu G."/>
        </authorList>
    </citation>
    <scope>NUCLEOTIDE SEQUENCE [LARGE SCALE GENOMIC DNA]</scope>
    <source>
        <strain evidence="2">cv. GZQX0401</strain>
        <tissue evidence="1">Young leaves</tissue>
    </source>
</reference>
<dbReference type="EMBL" id="KK914329">
    <property type="protein sequence ID" value="KDP40431.1"/>
    <property type="molecule type" value="Genomic_DNA"/>
</dbReference>
<keyword evidence="2" id="KW-1185">Reference proteome</keyword>
<organism evidence="1 2">
    <name type="scientific">Jatropha curcas</name>
    <name type="common">Barbados nut</name>
    <dbReference type="NCBI Taxonomy" id="180498"/>
    <lineage>
        <taxon>Eukaryota</taxon>
        <taxon>Viridiplantae</taxon>
        <taxon>Streptophyta</taxon>
        <taxon>Embryophyta</taxon>
        <taxon>Tracheophyta</taxon>
        <taxon>Spermatophyta</taxon>
        <taxon>Magnoliopsida</taxon>
        <taxon>eudicotyledons</taxon>
        <taxon>Gunneridae</taxon>
        <taxon>Pentapetalae</taxon>
        <taxon>rosids</taxon>
        <taxon>fabids</taxon>
        <taxon>Malpighiales</taxon>
        <taxon>Euphorbiaceae</taxon>
        <taxon>Crotonoideae</taxon>
        <taxon>Jatropheae</taxon>
        <taxon>Jatropha</taxon>
    </lineage>
</organism>
<evidence type="ECO:0000313" key="1">
    <source>
        <dbReference type="EMBL" id="KDP40431.1"/>
    </source>
</evidence>
<accession>A0A067KW51</accession>
<sequence length="102" mass="11318">MALATALYFLSVVAQTREKKRLCNSRFKLLRVLAIGARVVQTRASPCRCRLTVVSPSLFLFLPPSALLSSMLRQDQPKTGRLSPSLDANSFAGHCPRQFRPS</sequence>
<gene>
    <name evidence="1" type="ORF">JCGZ_03846</name>
</gene>
<dbReference type="Proteomes" id="UP000027138">
    <property type="component" value="Unassembled WGS sequence"/>
</dbReference>
<name>A0A067KW51_JATCU</name>
<evidence type="ECO:0000313" key="2">
    <source>
        <dbReference type="Proteomes" id="UP000027138"/>
    </source>
</evidence>
<dbReference type="AlphaFoldDB" id="A0A067KW51"/>
<protein>
    <submittedName>
        <fullName evidence="1">Uncharacterized protein</fullName>
    </submittedName>
</protein>